<accession>A0A1M6N963</accession>
<gene>
    <name evidence="1" type="ORF">SAMN02745138_00807</name>
</gene>
<organism evidence="1 2">
    <name type="scientific">Anaerotignum lactatifermentans DSM 14214</name>
    <dbReference type="NCBI Taxonomy" id="1121323"/>
    <lineage>
        <taxon>Bacteria</taxon>
        <taxon>Bacillati</taxon>
        <taxon>Bacillota</taxon>
        <taxon>Clostridia</taxon>
        <taxon>Lachnospirales</taxon>
        <taxon>Anaerotignaceae</taxon>
        <taxon>Anaerotignum</taxon>
    </lineage>
</organism>
<dbReference type="EMBL" id="FRAH01000009">
    <property type="protein sequence ID" value="SHJ92229.1"/>
    <property type="molecule type" value="Genomic_DNA"/>
</dbReference>
<evidence type="ECO:0000313" key="1">
    <source>
        <dbReference type="EMBL" id="SHJ92229.1"/>
    </source>
</evidence>
<dbReference type="OrthoDB" id="2066740at2"/>
<protein>
    <submittedName>
        <fullName evidence="1">Uncharacterized protein</fullName>
    </submittedName>
</protein>
<name>A0A1M6N963_9FIRM</name>
<sequence>MRLTFTEQEIQQELNKIYLEEDDLLMEGEWLEGEGRHYIISGVATIEGERYHEFEIEFELLEDPQEQTAVGILSVDWDWYDFLC</sequence>
<dbReference type="RefSeq" id="WP_022254616.1">
    <property type="nucleotide sequence ID" value="NZ_FRAH01000009.1"/>
</dbReference>
<keyword evidence="2" id="KW-1185">Reference proteome</keyword>
<dbReference type="AlphaFoldDB" id="A0A1M6N963"/>
<reference evidence="1 2" key="1">
    <citation type="submission" date="2016-11" db="EMBL/GenBank/DDBJ databases">
        <authorList>
            <person name="Jaros S."/>
            <person name="Januszkiewicz K."/>
            <person name="Wedrychowicz H."/>
        </authorList>
    </citation>
    <scope>NUCLEOTIDE SEQUENCE [LARGE SCALE GENOMIC DNA]</scope>
    <source>
        <strain evidence="1 2">DSM 14214</strain>
    </source>
</reference>
<proteinExistence type="predicted"/>
<dbReference type="GeneID" id="78176559"/>
<evidence type="ECO:0000313" key="2">
    <source>
        <dbReference type="Proteomes" id="UP000183975"/>
    </source>
</evidence>
<dbReference type="Proteomes" id="UP000183975">
    <property type="component" value="Unassembled WGS sequence"/>
</dbReference>